<evidence type="ECO:0000313" key="2">
    <source>
        <dbReference type="Proteomes" id="UP000230119"/>
    </source>
</evidence>
<name>A0A2M7BTX0_9BACT</name>
<comment type="caution">
    <text evidence="1">The sequence shown here is derived from an EMBL/GenBank/DDBJ whole genome shotgun (WGS) entry which is preliminary data.</text>
</comment>
<organism evidence="1 2">
    <name type="scientific">Candidatus Roizmanbacteria bacterium CG03_land_8_20_14_0_80_39_12</name>
    <dbReference type="NCBI Taxonomy" id="1974847"/>
    <lineage>
        <taxon>Bacteria</taxon>
        <taxon>Candidatus Roizmaniibacteriota</taxon>
    </lineage>
</organism>
<protein>
    <submittedName>
        <fullName evidence="1">Uncharacterized protein</fullName>
    </submittedName>
</protein>
<dbReference type="Proteomes" id="UP000230119">
    <property type="component" value="Unassembled WGS sequence"/>
</dbReference>
<proteinExistence type="predicted"/>
<dbReference type="EMBL" id="PEVA01000017">
    <property type="protein sequence ID" value="PIV08883.1"/>
    <property type="molecule type" value="Genomic_DNA"/>
</dbReference>
<accession>A0A2M7BTX0</accession>
<reference evidence="2" key="1">
    <citation type="submission" date="2017-09" db="EMBL/GenBank/DDBJ databases">
        <title>Depth-based differentiation of microbial function through sediment-hosted aquifers and enrichment of novel symbionts in the deep terrestrial subsurface.</title>
        <authorList>
            <person name="Probst A.J."/>
            <person name="Ladd B."/>
            <person name="Jarett J.K."/>
            <person name="Geller-Mcgrath D.E."/>
            <person name="Sieber C.M.K."/>
            <person name="Emerson J.B."/>
            <person name="Anantharaman K."/>
            <person name="Thomas B.C."/>
            <person name="Malmstrom R."/>
            <person name="Stieglmeier M."/>
            <person name="Klingl A."/>
            <person name="Woyke T."/>
            <person name="Ryan C.M."/>
            <person name="Banfield J.F."/>
        </authorList>
    </citation>
    <scope>NUCLEOTIDE SEQUENCE [LARGE SCALE GENOMIC DNA]</scope>
</reference>
<dbReference type="AlphaFoldDB" id="A0A2M7BTX0"/>
<gene>
    <name evidence="1" type="ORF">COS52_00405</name>
</gene>
<evidence type="ECO:0000313" key="1">
    <source>
        <dbReference type="EMBL" id="PIV08883.1"/>
    </source>
</evidence>
<sequence>MAHIVKVFFGCLILLLKDRHRRRQKARLFSDYCRYAIKYIISWKLLKTPLHSETISKYKLRFFHYSIFLSLFEDMFLNDEYYVKLPKNPIL</sequence>